<evidence type="ECO:0000256" key="1">
    <source>
        <dbReference type="SAM" id="MobiDB-lite"/>
    </source>
</evidence>
<reference evidence="3" key="2">
    <citation type="submission" date="2018-02" db="EMBL/GenBank/DDBJ databases">
        <title>Phenotypic characterization and whole genome analysis of multidrug-resistant, extended-spectrum beta-lactamase-producing bacteria isolated from dogs in Germany.</title>
        <authorList>
            <person name="Williamson C."/>
        </authorList>
    </citation>
    <scope>NUCLEOTIDE SEQUENCE [LARGE SCALE GENOMIC DNA]</scope>
    <source>
        <strain evidence="3">AFG_SD03_1510_Ahy_093</strain>
    </source>
</reference>
<feature type="compositionally biased region" description="Basic and acidic residues" evidence="1">
    <location>
        <begin position="34"/>
        <end position="43"/>
    </location>
</feature>
<evidence type="ECO:0000313" key="3">
    <source>
        <dbReference type="Proteomes" id="UP000253075"/>
    </source>
</evidence>
<gene>
    <name evidence="2" type="ORF">C6C11_02935</name>
</gene>
<sequence length="76" mass="8386">MTGWKTDPEVNIGWRTPVVFQNRAYGEQAFEIKKMAPGQDKRGQRASVSDRPPARTGTIAPVLPCFPGDDDLDQIG</sequence>
<dbReference type="Proteomes" id="UP000253075">
    <property type="component" value="Unassembled WGS sequence"/>
</dbReference>
<accession>A0ABD7GC74</accession>
<feature type="region of interest" description="Disordered" evidence="1">
    <location>
        <begin position="34"/>
        <end position="76"/>
    </location>
</feature>
<proteinExistence type="predicted"/>
<comment type="caution">
    <text evidence="2">The sequence shown here is derived from an EMBL/GenBank/DDBJ whole genome shotgun (WGS) entry which is preliminary data.</text>
</comment>
<protein>
    <submittedName>
        <fullName evidence="2">Uncharacterized protein</fullName>
    </submittedName>
</protein>
<name>A0ABD7GC74_AERHY</name>
<evidence type="ECO:0000313" key="2">
    <source>
        <dbReference type="EMBL" id="RCF52465.1"/>
    </source>
</evidence>
<dbReference type="EMBL" id="PUTQ01000003">
    <property type="protein sequence ID" value="RCF52465.1"/>
    <property type="molecule type" value="Genomic_DNA"/>
</dbReference>
<reference evidence="2 3" key="1">
    <citation type="journal article" date="2018" name="PLoS ONE">
        <title>Phenotypic characterization and whole genome analysis of extended-spectrum beta-lactamase-producing bacteria isolated from dogs in Germany.</title>
        <authorList>
            <person name="Boehmer T."/>
            <person name="Vogler A.J."/>
            <person name="Thomas A."/>
            <person name="Sauer S."/>
            <person name="Hergenroether M."/>
            <person name="Straubinger R.K."/>
            <person name="Birdsell D."/>
            <person name="Keim P."/>
            <person name="Sahl J.W."/>
            <person name="Williamson C.H."/>
            <person name="Riehm J.M."/>
        </authorList>
    </citation>
    <scope>NUCLEOTIDE SEQUENCE [LARGE SCALE GENOMIC DNA]</scope>
    <source>
        <strain evidence="2 3">AFG_SD03_1510_Ahy_093</strain>
    </source>
</reference>
<dbReference type="AlphaFoldDB" id="A0ABD7GC74"/>
<dbReference type="KEGG" id="ahi:VU14_12890"/>
<organism evidence="2 3">
    <name type="scientific">Aeromonas hydrophila</name>
    <dbReference type="NCBI Taxonomy" id="644"/>
    <lineage>
        <taxon>Bacteria</taxon>
        <taxon>Pseudomonadati</taxon>
        <taxon>Pseudomonadota</taxon>
        <taxon>Gammaproteobacteria</taxon>
        <taxon>Aeromonadales</taxon>
        <taxon>Aeromonadaceae</taxon>
        <taxon>Aeromonas</taxon>
    </lineage>
</organism>